<gene>
    <name evidence="1" type="ORF">HMPREF0083_01560</name>
</gene>
<evidence type="ECO:0000313" key="2">
    <source>
        <dbReference type="Proteomes" id="UP000016511"/>
    </source>
</evidence>
<name>U1WP24_ANEAE</name>
<dbReference type="HOGENOM" id="CLU_516632_0_0_9"/>
<dbReference type="AlphaFoldDB" id="U1WP24"/>
<dbReference type="PATRIC" id="fig|649747.3.peg.1415"/>
<dbReference type="GO" id="GO:0016787">
    <property type="term" value="F:hydrolase activity"/>
    <property type="evidence" value="ECO:0007669"/>
    <property type="project" value="UniProtKB-ARBA"/>
</dbReference>
<dbReference type="Gene3D" id="3.40.720.10">
    <property type="entry name" value="Alkaline Phosphatase, subunit A"/>
    <property type="match status" value="1"/>
</dbReference>
<dbReference type="Pfam" id="PF01663">
    <property type="entry name" value="Phosphodiest"/>
    <property type="match status" value="1"/>
</dbReference>
<sequence length="508" mass="58093">MYCIIILKACFYAEKDGCIHMEQRTRPIILLIIDSLMHLPLQEAIRQKRVPALQFLMEHGHYIPNVVSSFPTMSVTIDSTLLTGTYPDGHRIPGLLWYNQKERRLVNYGNGMIEMLKTGIKEVLHDSLYRLNNEHLSQEVKTIHEELALYHMSSASINGLVHRGSFLQQYNIPKIAVWLNFLPRELRTHGPFLFSFGALARVDAENRYGYLWRKGGFNDKFAARELVYIIRQQELPPFTIAYLPENDHSVHKKGPMAIQGLEKADRQLQEILNVYPTWEKALDEAIWVVMGDSGQTSVGTSRRQALIYLLPMLSKYKITKLGKRAQESEQVFLCVNERMAYVYALQDDLPLSELAALFQEDERIDVIAWQEEDTIQVRGGGKEGRLAFRPNGSYKDGYGQAWMLDGDMSLLDIRETEDGIEYGDYPDAFARLYGALYSHAGRYLVITARPGCEFVGESSPNHKGGAAHGSLHKEDSYVPILICGTDSAPEHSRIVDMKDWILRLYKEW</sequence>
<dbReference type="PANTHER" id="PTHR10151:SF120">
    <property type="entry name" value="BIS(5'-ADENOSYL)-TRIPHOSPHATASE"/>
    <property type="match status" value="1"/>
</dbReference>
<keyword evidence="2" id="KW-1185">Reference proteome</keyword>
<evidence type="ECO:0000313" key="1">
    <source>
        <dbReference type="EMBL" id="ERI10339.1"/>
    </source>
</evidence>
<dbReference type="eggNOG" id="COG1524">
    <property type="taxonomic scope" value="Bacteria"/>
</dbReference>
<dbReference type="Proteomes" id="UP000016511">
    <property type="component" value="Unassembled WGS sequence"/>
</dbReference>
<dbReference type="InterPro" id="IPR017850">
    <property type="entry name" value="Alkaline_phosphatase_core_sf"/>
</dbReference>
<organism evidence="1 2">
    <name type="scientific">Aneurinibacillus aneurinilyticus ATCC 12856</name>
    <dbReference type="NCBI Taxonomy" id="649747"/>
    <lineage>
        <taxon>Bacteria</taxon>
        <taxon>Bacillati</taxon>
        <taxon>Bacillota</taxon>
        <taxon>Bacilli</taxon>
        <taxon>Bacillales</taxon>
        <taxon>Paenibacillaceae</taxon>
        <taxon>Aneurinibacillus group</taxon>
        <taxon>Aneurinibacillus</taxon>
    </lineage>
</organism>
<dbReference type="EMBL" id="AWSJ01000104">
    <property type="protein sequence ID" value="ERI10339.1"/>
    <property type="molecule type" value="Genomic_DNA"/>
</dbReference>
<dbReference type="InterPro" id="IPR002591">
    <property type="entry name" value="Phosphodiest/P_Trfase"/>
</dbReference>
<comment type="caution">
    <text evidence="1">The sequence shown here is derived from an EMBL/GenBank/DDBJ whole genome shotgun (WGS) entry which is preliminary data.</text>
</comment>
<protein>
    <submittedName>
        <fullName evidence="1">Type I phosphodiesterase / nucleotide pyrophosphatase</fullName>
    </submittedName>
</protein>
<dbReference type="SUPFAM" id="SSF53649">
    <property type="entry name" value="Alkaline phosphatase-like"/>
    <property type="match status" value="1"/>
</dbReference>
<proteinExistence type="predicted"/>
<reference evidence="1 2" key="1">
    <citation type="submission" date="2013-08" db="EMBL/GenBank/DDBJ databases">
        <authorList>
            <person name="Weinstock G."/>
            <person name="Sodergren E."/>
            <person name="Wylie T."/>
            <person name="Fulton L."/>
            <person name="Fulton R."/>
            <person name="Fronick C."/>
            <person name="O'Laughlin M."/>
            <person name="Godfrey J."/>
            <person name="Miner T."/>
            <person name="Herter B."/>
            <person name="Appelbaum E."/>
            <person name="Cordes M."/>
            <person name="Lek S."/>
            <person name="Wollam A."/>
            <person name="Pepin K.H."/>
            <person name="Palsikar V.B."/>
            <person name="Mitreva M."/>
            <person name="Wilson R.K."/>
        </authorList>
    </citation>
    <scope>NUCLEOTIDE SEQUENCE [LARGE SCALE GENOMIC DNA]</scope>
    <source>
        <strain evidence="1 2">ATCC 12856</strain>
    </source>
</reference>
<dbReference type="STRING" id="649747.HMPREF0083_01560"/>
<dbReference type="PANTHER" id="PTHR10151">
    <property type="entry name" value="ECTONUCLEOTIDE PYROPHOSPHATASE/PHOSPHODIESTERASE"/>
    <property type="match status" value="1"/>
</dbReference>
<accession>U1WP24</accession>